<keyword evidence="3" id="KW-1185">Reference proteome</keyword>
<protein>
    <submittedName>
        <fullName evidence="2">Uncharacterized protein</fullName>
    </submittedName>
</protein>
<sequence>MSKHLFNLSCPRCDTVVKIQLKKTDYECSRCHFKIFINDSHNFLEAYANGKLKDLEVIENSVNEFVDGTRKEGLSLSFQEMTEDPDIEIEEVSEPTFNTDDDDGKSSHTQVINLSFDPTKVLDEYTSKKNASKKKMSLNQAIENAKHARSEVSNFNRYLLIGGIVLAFVIIIIIFILGAK</sequence>
<dbReference type="Proteomes" id="UP001214250">
    <property type="component" value="Chromosome 1"/>
</dbReference>
<proteinExistence type="predicted"/>
<evidence type="ECO:0000313" key="3">
    <source>
        <dbReference type="Proteomes" id="UP001214250"/>
    </source>
</evidence>
<evidence type="ECO:0000256" key="1">
    <source>
        <dbReference type="SAM" id="Phobius"/>
    </source>
</evidence>
<gene>
    <name evidence="2" type="ORF">PQO03_03770</name>
</gene>
<name>A0ABY7VUW4_9BACT</name>
<evidence type="ECO:0000313" key="2">
    <source>
        <dbReference type="EMBL" id="WDE97073.1"/>
    </source>
</evidence>
<dbReference type="RefSeq" id="WP_274151236.1">
    <property type="nucleotide sequence ID" value="NZ_CP117811.1"/>
</dbReference>
<accession>A0ABY7VUW4</accession>
<keyword evidence="1" id="KW-0472">Membrane</keyword>
<organism evidence="2 3">
    <name type="scientific">Lentisphaera profundi</name>
    <dbReference type="NCBI Taxonomy" id="1658616"/>
    <lineage>
        <taxon>Bacteria</taxon>
        <taxon>Pseudomonadati</taxon>
        <taxon>Lentisphaerota</taxon>
        <taxon>Lentisphaeria</taxon>
        <taxon>Lentisphaerales</taxon>
        <taxon>Lentisphaeraceae</taxon>
        <taxon>Lentisphaera</taxon>
    </lineage>
</organism>
<keyword evidence="1" id="KW-0812">Transmembrane</keyword>
<feature type="transmembrane region" description="Helical" evidence="1">
    <location>
        <begin position="158"/>
        <end position="179"/>
    </location>
</feature>
<dbReference type="EMBL" id="CP117811">
    <property type="protein sequence ID" value="WDE97073.1"/>
    <property type="molecule type" value="Genomic_DNA"/>
</dbReference>
<reference evidence="2 3" key="1">
    <citation type="submission" date="2023-02" db="EMBL/GenBank/DDBJ databases">
        <title>Genome sequence of Lentisphaera profundi SAORIC-696.</title>
        <authorList>
            <person name="Kim e."/>
            <person name="Cho J.-C."/>
            <person name="Choi A."/>
            <person name="Kang I."/>
        </authorList>
    </citation>
    <scope>NUCLEOTIDE SEQUENCE [LARGE SCALE GENOMIC DNA]</scope>
    <source>
        <strain evidence="2 3">SAORIC-696</strain>
    </source>
</reference>
<keyword evidence="1" id="KW-1133">Transmembrane helix</keyword>